<evidence type="ECO:0000313" key="2">
    <source>
        <dbReference type="Proteomes" id="UP000478052"/>
    </source>
</evidence>
<reference evidence="1 2" key="1">
    <citation type="submission" date="2019-08" db="EMBL/GenBank/DDBJ databases">
        <title>Whole genome of Aphis craccivora.</title>
        <authorList>
            <person name="Voronova N.V."/>
            <person name="Shulinski R.S."/>
            <person name="Bandarenka Y.V."/>
            <person name="Zhorov D.G."/>
            <person name="Warner D."/>
        </authorList>
    </citation>
    <scope>NUCLEOTIDE SEQUENCE [LARGE SCALE GENOMIC DNA]</scope>
    <source>
        <strain evidence="1">180601</strain>
        <tissue evidence="1">Whole Body</tissue>
    </source>
</reference>
<name>A0A6G0VST3_APHCR</name>
<dbReference type="EMBL" id="VUJU01012232">
    <property type="protein sequence ID" value="KAF0708278.1"/>
    <property type="molecule type" value="Genomic_DNA"/>
</dbReference>
<gene>
    <name evidence="1" type="ORF">FWK35_00026490</name>
</gene>
<accession>A0A6G0VST3</accession>
<comment type="caution">
    <text evidence="1">The sequence shown here is derived from an EMBL/GenBank/DDBJ whole genome shotgun (WGS) entry which is preliminary data.</text>
</comment>
<proteinExistence type="predicted"/>
<protein>
    <submittedName>
        <fullName evidence="1">Uncharacterized protein</fullName>
    </submittedName>
</protein>
<keyword evidence="2" id="KW-1185">Reference proteome</keyword>
<dbReference type="AlphaFoldDB" id="A0A6G0VST3"/>
<sequence length="74" mass="9011">MVIFTYIYVFCEVMNAEISVLFFFRFCTSHEATCLFQFKPFISFLFLPQRHFITQLLDAIINKIKRYEYMTCKL</sequence>
<evidence type="ECO:0000313" key="1">
    <source>
        <dbReference type="EMBL" id="KAF0708278.1"/>
    </source>
</evidence>
<dbReference type="Proteomes" id="UP000478052">
    <property type="component" value="Unassembled WGS sequence"/>
</dbReference>
<organism evidence="1 2">
    <name type="scientific">Aphis craccivora</name>
    <name type="common">Cowpea aphid</name>
    <dbReference type="NCBI Taxonomy" id="307492"/>
    <lineage>
        <taxon>Eukaryota</taxon>
        <taxon>Metazoa</taxon>
        <taxon>Ecdysozoa</taxon>
        <taxon>Arthropoda</taxon>
        <taxon>Hexapoda</taxon>
        <taxon>Insecta</taxon>
        <taxon>Pterygota</taxon>
        <taxon>Neoptera</taxon>
        <taxon>Paraneoptera</taxon>
        <taxon>Hemiptera</taxon>
        <taxon>Sternorrhyncha</taxon>
        <taxon>Aphidomorpha</taxon>
        <taxon>Aphidoidea</taxon>
        <taxon>Aphididae</taxon>
        <taxon>Aphidini</taxon>
        <taxon>Aphis</taxon>
        <taxon>Aphis</taxon>
    </lineage>
</organism>